<proteinExistence type="predicted"/>
<reference evidence="1" key="2">
    <citation type="submission" date="2022-01" db="EMBL/GenBank/DDBJ databases">
        <authorList>
            <person name="Yamashiro T."/>
            <person name="Shiraishi A."/>
            <person name="Satake H."/>
            <person name="Nakayama K."/>
        </authorList>
    </citation>
    <scope>NUCLEOTIDE SEQUENCE</scope>
</reference>
<accession>A0ABQ5CHV8</accession>
<keyword evidence="2" id="KW-1185">Reference proteome</keyword>
<protein>
    <submittedName>
        <fullName evidence="1">Uncharacterized protein</fullName>
    </submittedName>
</protein>
<organism evidence="1 2">
    <name type="scientific">Tanacetum coccineum</name>
    <dbReference type="NCBI Taxonomy" id="301880"/>
    <lineage>
        <taxon>Eukaryota</taxon>
        <taxon>Viridiplantae</taxon>
        <taxon>Streptophyta</taxon>
        <taxon>Embryophyta</taxon>
        <taxon>Tracheophyta</taxon>
        <taxon>Spermatophyta</taxon>
        <taxon>Magnoliopsida</taxon>
        <taxon>eudicotyledons</taxon>
        <taxon>Gunneridae</taxon>
        <taxon>Pentapetalae</taxon>
        <taxon>asterids</taxon>
        <taxon>campanulids</taxon>
        <taxon>Asterales</taxon>
        <taxon>Asteraceae</taxon>
        <taxon>Asteroideae</taxon>
        <taxon>Anthemideae</taxon>
        <taxon>Anthemidinae</taxon>
        <taxon>Tanacetum</taxon>
    </lineage>
</organism>
<name>A0ABQ5CHV8_9ASTR</name>
<gene>
    <name evidence="1" type="ORF">Tco_0895450</name>
</gene>
<dbReference type="EMBL" id="BQNB010014220">
    <property type="protein sequence ID" value="GJT25513.1"/>
    <property type="molecule type" value="Genomic_DNA"/>
</dbReference>
<sequence length="142" mass="16598">MKGGIRIEGDEITIYKKVTRIKTSNQIEIIEIAELEVSEEEFLEINESIYFNQEGSKAFLEQFKPVIDRLKQQGYIREDPLKHWKKHGELCKLDIINPDITIEDRPLKHVTPEWKTHSGYMLIVFSKLVLFAQVKAGIGQWQ</sequence>
<comment type="caution">
    <text evidence="1">The sequence shown here is derived from an EMBL/GenBank/DDBJ whole genome shotgun (WGS) entry which is preliminary data.</text>
</comment>
<reference evidence="1" key="1">
    <citation type="journal article" date="2022" name="Int. J. Mol. Sci.">
        <title>Draft Genome of Tanacetum Coccineum: Genomic Comparison of Closely Related Tanacetum-Family Plants.</title>
        <authorList>
            <person name="Yamashiro T."/>
            <person name="Shiraishi A."/>
            <person name="Nakayama K."/>
            <person name="Satake H."/>
        </authorList>
    </citation>
    <scope>NUCLEOTIDE SEQUENCE</scope>
</reference>
<dbReference type="Proteomes" id="UP001151760">
    <property type="component" value="Unassembled WGS sequence"/>
</dbReference>
<evidence type="ECO:0000313" key="1">
    <source>
        <dbReference type="EMBL" id="GJT25513.1"/>
    </source>
</evidence>
<evidence type="ECO:0000313" key="2">
    <source>
        <dbReference type="Proteomes" id="UP001151760"/>
    </source>
</evidence>